<name>A0A979G4A4_CHIPD</name>
<evidence type="ECO:0000256" key="14">
    <source>
        <dbReference type="ARBA" id="ARBA00049244"/>
    </source>
</evidence>
<feature type="binding site" evidence="15">
    <location>
        <position position="9"/>
    </location>
    <ligand>
        <name>Mg(2+)</name>
        <dbReference type="ChEBI" id="CHEBI:18420"/>
    </ligand>
</feature>
<keyword evidence="6 15" id="KW-0548">Nucleotidyltransferase</keyword>
<dbReference type="AlphaFoldDB" id="A0A979G4A4"/>
<dbReference type="KEGG" id="cpi:Cpin_3235"/>
<comment type="cofactor">
    <cofactor evidence="15">
        <name>Mg(2+)</name>
        <dbReference type="ChEBI" id="CHEBI:18420"/>
    </cofactor>
    <text evidence="15">Binds 2 magnesium ions per subunit.</text>
</comment>
<proteinExistence type="inferred from homology"/>
<dbReference type="HAMAP" id="MF_01113">
    <property type="entry name" value="DNApol_IV"/>
    <property type="match status" value="1"/>
</dbReference>
<reference evidence="17 18" key="2">
    <citation type="journal article" date="2010" name="Stand. Genomic Sci.">
        <title>Complete genome sequence of Chitinophaga pinensis type strain (UQM 2034).</title>
        <authorList>
            <person name="Glavina Del Rio T."/>
            <person name="Abt B."/>
            <person name="Spring S."/>
            <person name="Lapidus A."/>
            <person name="Nolan M."/>
            <person name="Tice H."/>
            <person name="Copeland A."/>
            <person name="Cheng J.F."/>
            <person name="Chen F."/>
            <person name="Bruce D."/>
            <person name="Goodwin L."/>
            <person name="Pitluck S."/>
            <person name="Ivanova N."/>
            <person name="Mavromatis K."/>
            <person name="Mikhailova N."/>
            <person name="Pati A."/>
            <person name="Chen A."/>
            <person name="Palaniappan K."/>
            <person name="Land M."/>
            <person name="Hauser L."/>
            <person name="Chang Y.J."/>
            <person name="Jeffries C.D."/>
            <person name="Chain P."/>
            <person name="Saunders E."/>
            <person name="Detter J.C."/>
            <person name="Brettin T."/>
            <person name="Rohde M."/>
            <person name="Goker M."/>
            <person name="Bristow J."/>
            <person name="Eisen J.A."/>
            <person name="Markowitz V."/>
            <person name="Hugenholtz P."/>
            <person name="Kyrpides N.C."/>
            <person name="Klenk H.P."/>
            <person name="Lucas S."/>
        </authorList>
    </citation>
    <scope>NUCLEOTIDE SEQUENCE [LARGE SCALE GENOMIC DNA]</scope>
    <source>
        <strain evidence="18">ATCC 43595 / DSM 2588 / LMG 13176 / NBRC 15968 / NCIMB 11800 / UQM 2034</strain>
    </source>
</reference>
<dbReference type="FunFam" id="3.40.1170.60:FF:000001">
    <property type="entry name" value="DNA polymerase IV"/>
    <property type="match status" value="1"/>
</dbReference>
<gene>
    <name evidence="15" type="primary">dinB</name>
    <name evidence="17" type="ordered locus">Cpin_3235</name>
</gene>
<dbReference type="GO" id="GO:0009432">
    <property type="term" value="P:SOS response"/>
    <property type="evidence" value="ECO:0007669"/>
    <property type="project" value="TreeGrafter"/>
</dbReference>
<dbReference type="EC" id="2.7.7.7" evidence="15"/>
<dbReference type="InterPro" id="IPR043502">
    <property type="entry name" value="DNA/RNA_pol_sf"/>
</dbReference>
<comment type="similarity">
    <text evidence="2 15">Belongs to the DNA polymerase type-Y family.</text>
</comment>
<comment type="function">
    <text evidence="15">Poorly processive, error-prone DNA polymerase involved in untargeted mutagenesis. Copies undamaged DNA at stalled replication forks, which arise in vivo from mismatched or misaligned primer ends. These misaligned primers can be extended by PolIV. Exhibits no 3'-5' exonuclease (proofreading) activity. May be involved in translesional synthesis, in conjunction with the beta clamp from PolIII.</text>
</comment>
<keyword evidence="9 15" id="KW-0227">DNA damage</keyword>
<keyword evidence="13 15" id="KW-0234">DNA repair</keyword>
<evidence type="ECO:0000256" key="15">
    <source>
        <dbReference type="HAMAP-Rule" id="MF_01113"/>
    </source>
</evidence>
<dbReference type="InterPro" id="IPR043128">
    <property type="entry name" value="Rev_trsase/Diguanyl_cyclase"/>
</dbReference>
<dbReference type="Proteomes" id="UP000002215">
    <property type="component" value="Chromosome"/>
</dbReference>
<evidence type="ECO:0000256" key="2">
    <source>
        <dbReference type="ARBA" id="ARBA00010945"/>
    </source>
</evidence>
<evidence type="ECO:0000256" key="4">
    <source>
        <dbReference type="ARBA" id="ARBA00022490"/>
    </source>
</evidence>
<dbReference type="Gene3D" id="3.30.1490.100">
    <property type="entry name" value="DNA polymerase, Y-family, little finger domain"/>
    <property type="match status" value="1"/>
</dbReference>
<evidence type="ECO:0000256" key="3">
    <source>
        <dbReference type="ARBA" id="ARBA00022457"/>
    </source>
</evidence>
<dbReference type="InterPro" id="IPR050116">
    <property type="entry name" value="DNA_polymerase-Y"/>
</dbReference>
<feature type="active site" evidence="15">
    <location>
        <position position="103"/>
    </location>
</feature>
<keyword evidence="5 15" id="KW-0808">Transferase</keyword>
<dbReference type="GO" id="GO:0003887">
    <property type="term" value="F:DNA-directed DNA polymerase activity"/>
    <property type="evidence" value="ECO:0007669"/>
    <property type="project" value="UniProtKB-UniRule"/>
</dbReference>
<evidence type="ECO:0000256" key="8">
    <source>
        <dbReference type="ARBA" id="ARBA00022723"/>
    </source>
</evidence>
<dbReference type="InterPro" id="IPR022880">
    <property type="entry name" value="DNApol_IV"/>
</dbReference>
<comment type="subcellular location">
    <subcellularLocation>
        <location evidence="1 15">Cytoplasm</location>
    </subcellularLocation>
</comment>
<dbReference type="Pfam" id="PF11799">
    <property type="entry name" value="IMS_C"/>
    <property type="match status" value="1"/>
</dbReference>
<accession>A0A979G4A4</accession>
<dbReference type="CDD" id="cd03586">
    <property type="entry name" value="PolY_Pol_IV_kappa"/>
    <property type="match status" value="1"/>
</dbReference>
<dbReference type="OrthoDB" id="9808813at2"/>
<evidence type="ECO:0000256" key="10">
    <source>
        <dbReference type="ARBA" id="ARBA00022842"/>
    </source>
</evidence>
<dbReference type="EMBL" id="CP001699">
    <property type="protein sequence ID" value="ACU60702.1"/>
    <property type="molecule type" value="Genomic_DNA"/>
</dbReference>
<protein>
    <recommendedName>
        <fullName evidence="15">DNA polymerase IV</fullName>
        <shortName evidence="15">Pol IV</shortName>
        <ecNumber evidence="15">2.7.7.7</ecNumber>
    </recommendedName>
</protein>
<sequence>MERSVAHFDLDAFFVSVECKNNSALKGKPLIVGGGERGVAAACSYEARKFGVHSAMPMRMAKQLCPQAIVIGGDYEAYSKHSRLVTEVIASKVPLYEKASIDEFYVDMTGMDKFFGNARLVAELKQLVLKETGLPISYALAGNKLISKVATNEVKPNGAIQVYHGTEKAYLAPLAIEKMPGIGPKRSALLRDLEVTTIAALANIPKYMLEKMFGKEGHDLWRKANGIDETPVIPYTEQKSISTQDTFTNDTIDMRFLEAQLVRMTEKIGFELRQQNKQAGCITVKIRYSDFNTVTKSHTIAYTSADAVLLKTAKELFHKLYDRRLLVRLLGISFTDLVAGNYQINLFSDKESSIKLYQAIDSIKNQFGSGAIMRARGLRK</sequence>
<evidence type="ECO:0000259" key="16">
    <source>
        <dbReference type="PROSITE" id="PS50173"/>
    </source>
</evidence>
<evidence type="ECO:0000256" key="7">
    <source>
        <dbReference type="ARBA" id="ARBA00022705"/>
    </source>
</evidence>
<organism evidence="17 18">
    <name type="scientific">Chitinophaga pinensis (strain ATCC 43595 / DSM 2588 / LMG 13176 / NBRC 15968 / NCIMB 11800 / UQM 2034)</name>
    <dbReference type="NCBI Taxonomy" id="485918"/>
    <lineage>
        <taxon>Bacteria</taxon>
        <taxon>Pseudomonadati</taxon>
        <taxon>Bacteroidota</taxon>
        <taxon>Chitinophagia</taxon>
        <taxon>Chitinophagales</taxon>
        <taxon>Chitinophagaceae</taxon>
        <taxon>Chitinophaga</taxon>
    </lineage>
</organism>
<comment type="subunit">
    <text evidence="15">Monomer.</text>
</comment>
<feature type="binding site" evidence="15">
    <location>
        <position position="102"/>
    </location>
    <ligand>
        <name>Mg(2+)</name>
        <dbReference type="ChEBI" id="CHEBI:18420"/>
    </ligand>
</feature>
<dbReference type="GO" id="GO:0006281">
    <property type="term" value="P:DNA repair"/>
    <property type="evidence" value="ECO:0007669"/>
    <property type="project" value="UniProtKB-UniRule"/>
</dbReference>
<dbReference type="PROSITE" id="PS50173">
    <property type="entry name" value="UMUC"/>
    <property type="match status" value="1"/>
</dbReference>
<dbReference type="SUPFAM" id="SSF56672">
    <property type="entry name" value="DNA/RNA polymerases"/>
    <property type="match status" value="1"/>
</dbReference>
<keyword evidence="12 15" id="KW-0238">DNA-binding</keyword>
<dbReference type="GO" id="GO:0006261">
    <property type="term" value="P:DNA-templated DNA replication"/>
    <property type="evidence" value="ECO:0007669"/>
    <property type="project" value="UniProtKB-UniRule"/>
</dbReference>
<dbReference type="PANTHER" id="PTHR11076">
    <property type="entry name" value="DNA REPAIR POLYMERASE UMUC / TRANSFERASE FAMILY MEMBER"/>
    <property type="match status" value="1"/>
</dbReference>
<keyword evidence="10 15" id="KW-0460">Magnesium</keyword>
<dbReference type="RefSeq" id="WP_012790878.1">
    <property type="nucleotide sequence ID" value="NC_013132.1"/>
</dbReference>
<keyword evidence="8 15" id="KW-0479">Metal-binding</keyword>
<dbReference type="GO" id="GO:0003684">
    <property type="term" value="F:damaged DNA binding"/>
    <property type="evidence" value="ECO:0007669"/>
    <property type="project" value="InterPro"/>
</dbReference>
<dbReference type="Pfam" id="PF00817">
    <property type="entry name" value="IMS"/>
    <property type="match status" value="1"/>
</dbReference>
<evidence type="ECO:0000256" key="5">
    <source>
        <dbReference type="ARBA" id="ARBA00022679"/>
    </source>
</evidence>
<comment type="catalytic activity">
    <reaction evidence="14 15">
        <text>DNA(n) + a 2'-deoxyribonucleoside 5'-triphosphate = DNA(n+1) + diphosphate</text>
        <dbReference type="Rhea" id="RHEA:22508"/>
        <dbReference type="Rhea" id="RHEA-COMP:17339"/>
        <dbReference type="Rhea" id="RHEA-COMP:17340"/>
        <dbReference type="ChEBI" id="CHEBI:33019"/>
        <dbReference type="ChEBI" id="CHEBI:61560"/>
        <dbReference type="ChEBI" id="CHEBI:173112"/>
        <dbReference type="EC" id="2.7.7.7"/>
    </reaction>
</comment>
<evidence type="ECO:0000313" key="17">
    <source>
        <dbReference type="EMBL" id="ACU60702.1"/>
    </source>
</evidence>
<dbReference type="Gene3D" id="3.30.70.270">
    <property type="match status" value="1"/>
</dbReference>
<feature type="domain" description="UmuC" evidence="16">
    <location>
        <begin position="5"/>
        <end position="183"/>
    </location>
</feature>
<keyword evidence="3 15" id="KW-0515">Mutator protein</keyword>
<dbReference type="Gene3D" id="1.10.150.20">
    <property type="entry name" value="5' to 3' exonuclease, C-terminal subdomain"/>
    <property type="match status" value="1"/>
</dbReference>
<dbReference type="Gene3D" id="3.40.1170.60">
    <property type="match status" value="1"/>
</dbReference>
<dbReference type="NCBIfam" id="NF002677">
    <property type="entry name" value="PRK02406.1"/>
    <property type="match status" value="1"/>
</dbReference>
<dbReference type="InterPro" id="IPR036775">
    <property type="entry name" value="DNA_pol_Y-fam_lit_finger_sf"/>
</dbReference>
<keyword evidence="11 15" id="KW-0239">DNA-directed DNA polymerase</keyword>
<evidence type="ECO:0000256" key="9">
    <source>
        <dbReference type="ARBA" id="ARBA00022763"/>
    </source>
</evidence>
<reference evidence="18" key="1">
    <citation type="submission" date="2009-08" db="EMBL/GenBank/DDBJ databases">
        <title>The complete genome of Chitinophaga pinensis DSM 2588.</title>
        <authorList>
            <consortium name="US DOE Joint Genome Institute (JGI-PGF)"/>
            <person name="Lucas S."/>
            <person name="Copeland A."/>
            <person name="Lapidus A."/>
            <person name="Glavina del Rio T."/>
            <person name="Dalin E."/>
            <person name="Tice H."/>
            <person name="Bruce D."/>
            <person name="Goodwin L."/>
            <person name="Pitluck S."/>
            <person name="Kyrpides N."/>
            <person name="Mavromatis K."/>
            <person name="Ivanova N."/>
            <person name="Mikhailova N."/>
            <person name="Sims D."/>
            <person name="Meinche L."/>
            <person name="Brettin T."/>
            <person name="Detter J.C."/>
            <person name="Han C."/>
            <person name="Larimer F."/>
            <person name="Land M."/>
            <person name="Hauser L."/>
            <person name="Markowitz V."/>
            <person name="Cheng J.-F."/>
            <person name="Hugenholtz P."/>
            <person name="Woyke T."/>
            <person name="Wu D."/>
            <person name="Spring S."/>
            <person name="Klenk H.-P."/>
            <person name="Eisen J.A."/>
        </authorList>
    </citation>
    <scope>NUCLEOTIDE SEQUENCE [LARGE SCALE GENOMIC DNA]</scope>
    <source>
        <strain evidence="18">ATCC 43595 / DSM 2588 / LMG 13176 / NBRC 15968 / NCIMB 11800 / UQM 2034</strain>
    </source>
</reference>
<dbReference type="PANTHER" id="PTHR11076:SF33">
    <property type="entry name" value="DNA POLYMERASE KAPPA"/>
    <property type="match status" value="1"/>
</dbReference>
<feature type="site" description="Substrate discrimination" evidence="15">
    <location>
        <position position="14"/>
    </location>
</feature>
<evidence type="ECO:0000256" key="11">
    <source>
        <dbReference type="ARBA" id="ARBA00022932"/>
    </source>
</evidence>
<dbReference type="GO" id="GO:0042276">
    <property type="term" value="P:error-prone translesion synthesis"/>
    <property type="evidence" value="ECO:0007669"/>
    <property type="project" value="TreeGrafter"/>
</dbReference>
<keyword evidence="4 15" id="KW-0963">Cytoplasm</keyword>
<dbReference type="GO" id="GO:0000287">
    <property type="term" value="F:magnesium ion binding"/>
    <property type="evidence" value="ECO:0007669"/>
    <property type="project" value="UniProtKB-UniRule"/>
</dbReference>
<dbReference type="InterPro" id="IPR001126">
    <property type="entry name" value="UmuC"/>
</dbReference>
<keyword evidence="7 15" id="KW-0235">DNA replication</keyword>
<dbReference type="InterPro" id="IPR017961">
    <property type="entry name" value="DNA_pol_Y-fam_little_finger"/>
</dbReference>
<dbReference type="GO" id="GO:0005829">
    <property type="term" value="C:cytosol"/>
    <property type="evidence" value="ECO:0007669"/>
    <property type="project" value="TreeGrafter"/>
</dbReference>
<evidence type="ECO:0000256" key="13">
    <source>
        <dbReference type="ARBA" id="ARBA00023204"/>
    </source>
</evidence>
<evidence type="ECO:0000256" key="12">
    <source>
        <dbReference type="ARBA" id="ARBA00023125"/>
    </source>
</evidence>
<evidence type="ECO:0000256" key="1">
    <source>
        <dbReference type="ARBA" id="ARBA00004496"/>
    </source>
</evidence>
<evidence type="ECO:0000313" key="18">
    <source>
        <dbReference type="Proteomes" id="UP000002215"/>
    </source>
</evidence>
<dbReference type="SUPFAM" id="SSF100879">
    <property type="entry name" value="Lesion bypass DNA polymerase (Y-family), little finger domain"/>
    <property type="match status" value="1"/>
</dbReference>
<evidence type="ECO:0000256" key="6">
    <source>
        <dbReference type="ARBA" id="ARBA00022695"/>
    </source>
</evidence>